<feature type="compositionally biased region" description="Polar residues" evidence="1">
    <location>
        <begin position="10"/>
        <end position="45"/>
    </location>
</feature>
<feature type="compositionally biased region" description="Basic and acidic residues" evidence="1">
    <location>
        <begin position="46"/>
        <end position="57"/>
    </location>
</feature>
<reference evidence="3 4" key="2">
    <citation type="submission" date="2018-11" db="EMBL/GenBank/DDBJ databases">
        <authorList>
            <consortium name="Pathogen Informatics"/>
        </authorList>
    </citation>
    <scope>NUCLEOTIDE SEQUENCE [LARGE SCALE GENOMIC DNA]</scope>
</reference>
<dbReference type="Proteomes" id="UP000267096">
    <property type="component" value="Unassembled WGS sequence"/>
</dbReference>
<keyword evidence="2" id="KW-0472">Membrane</keyword>
<evidence type="ECO:0000313" key="5">
    <source>
        <dbReference type="WBParaSite" id="ASIM_0001370801-mRNA-1"/>
    </source>
</evidence>
<dbReference type="EMBL" id="UYRR01031322">
    <property type="protein sequence ID" value="VDK49031.1"/>
    <property type="molecule type" value="Genomic_DNA"/>
</dbReference>
<gene>
    <name evidence="3" type="ORF">ASIM_LOCUS13136</name>
</gene>
<organism evidence="5">
    <name type="scientific">Anisakis simplex</name>
    <name type="common">Herring worm</name>
    <dbReference type="NCBI Taxonomy" id="6269"/>
    <lineage>
        <taxon>Eukaryota</taxon>
        <taxon>Metazoa</taxon>
        <taxon>Ecdysozoa</taxon>
        <taxon>Nematoda</taxon>
        <taxon>Chromadorea</taxon>
        <taxon>Rhabditida</taxon>
        <taxon>Spirurina</taxon>
        <taxon>Ascaridomorpha</taxon>
        <taxon>Ascaridoidea</taxon>
        <taxon>Anisakidae</taxon>
        <taxon>Anisakis</taxon>
        <taxon>Anisakis simplex complex</taxon>
    </lineage>
</organism>
<feature type="region of interest" description="Disordered" evidence="1">
    <location>
        <begin position="1"/>
        <end position="73"/>
    </location>
</feature>
<name>A0A0M3JZ09_ANISI</name>
<sequence length="223" mass="24776">MSFDPGIEAATSTSVKSKTHSYSKPSECNQKRISNASSTNITANDNGKDKLRHEYSKPKQSAEVPSSDSSVYQRLSNSTKHYIATTTSERRRCANGYDIPKDTINESVIRNSAERSQASTSLFSPTKQPLLVNSNNKSYCNNLKSHPPTIVLSPPEEQATEKVKVIFEYGRDKGNKLKLVKERSTPNCLVRNKKTILLSAFVLLSFLIFSVLIVIVYALNSQP</sequence>
<dbReference type="AlphaFoldDB" id="A0A0M3JZ09"/>
<dbReference type="WBParaSite" id="ASIM_0001370801-mRNA-1">
    <property type="protein sequence ID" value="ASIM_0001370801-mRNA-1"/>
    <property type="gene ID" value="ASIM_0001370801"/>
</dbReference>
<dbReference type="OrthoDB" id="5824039at2759"/>
<evidence type="ECO:0000313" key="3">
    <source>
        <dbReference type="EMBL" id="VDK49031.1"/>
    </source>
</evidence>
<keyword evidence="4" id="KW-1185">Reference proteome</keyword>
<evidence type="ECO:0000313" key="4">
    <source>
        <dbReference type="Proteomes" id="UP000267096"/>
    </source>
</evidence>
<evidence type="ECO:0000256" key="2">
    <source>
        <dbReference type="SAM" id="Phobius"/>
    </source>
</evidence>
<reference evidence="5" key="1">
    <citation type="submission" date="2017-02" db="UniProtKB">
        <authorList>
            <consortium name="WormBaseParasite"/>
        </authorList>
    </citation>
    <scope>IDENTIFICATION</scope>
</reference>
<accession>A0A0M3JZ09</accession>
<proteinExistence type="predicted"/>
<keyword evidence="2" id="KW-0812">Transmembrane</keyword>
<protein>
    <submittedName>
        <fullName evidence="5">LEM domain-containing protein</fullName>
    </submittedName>
</protein>
<feature type="transmembrane region" description="Helical" evidence="2">
    <location>
        <begin position="196"/>
        <end position="219"/>
    </location>
</feature>
<keyword evidence="2" id="KW-1133">Transmembrane helix</keyword>
<evidence type="ECO:0000256" key="1">
    <source>
        <dbReference type="SAM" id="MobiDB-lite"/>
    </source>
</evidence>
<feature type="compositionally biased region" description="Polar residues" evidence="1">
    <location>
        <begin position="63"/>
        <end position="73"/>
    </location>
</feature>